<dbReference type="EMBL" id="JH431612">
    <property type="status" value="NOT_ANNOTATED_CDS"/>
    <property type="molecule type" value="Genomic_DNA"/>
</dbReference>
<feature type="compositionally biased region" description="Acidic residues" evidence="7">
    <location>
        <begin position="427"/>
        <end position="453"/>
    </location>
</feature>
<dbReference type="GO" id="GO:0030688">
    <property type="term" value="C:preribosome, small subunit precursor"/>
    <property type="evidence" value="ECO:0007669"/>
    <property type="project" value="TreeGrafter"/>
</dbReference>
<dbReference type="GO" id="GO:0005730">
    <property type="term" value="C:nucleolus"/>
    <property type="evidence" value="ECO:0007669"/>
    <property type="project" value="UniProtKB-SubCell"/>
</dbReference>
<dbReference type="Pfam" id="PF22298">
    <property type="entry name" value="Tsr1_G-like"/>
    <property type="match status" value="1"/>
</dbReference>
<evidence type="ECO:0000256" key="1">
    <source>
        <dbReference type="ARBA" id="ARBA00004604"/>
    </source>
</evidence>
<dbReference type="Pfam" id="PF04950">
    <property type="entry name" value="RIBIOP_C"/>
    <property type="match status" value="1"/>
</dbReference>
<evidence type="ECO:0000256" key="7">
    <source>
        <dbReference type="SAM" id="MobiDB-lite"/>
    </source>
</evidence>
<dbReference type="Proteomes" id="UP000014500">
    <property type="component" value="Unassembled WGS sequence"/>
</dbReference>
<evidence type="ECO:0000256" key="2">
    <source>
        <dbReference type="ARBA" id="ARBA00022517"/>
    </source>
</evidence>
<feature type="region of interest" description="Disordered" evidence="7">
    <location>
        <begin position="1"/>
        <end position="65"/>
    </location>
</feature>
<dbReference type="InterPro" id="IPR007034">
    <property type="entry name" value="BMS1_TSR1_C"/>
</dbReference>
<evidence type="ECO:0000256" key="6">
    <source>
        <dbReference type="ARBA" id="ARBA00040070"/>
    </source>
</evidence>
<keyword evidence="10" id="KW-1185">Reference proteome</keyword>
<keyword evidence="3" id="KW-0539">Nucleus</keyword>
<feature type="region of interest" description="Disordered" evidence="7">
    <location>
        <begin position="425"/>
        <end position="468"/>
    </location>
</feature>
<dbReference type="STRING" id="126957.T1IWB5"/>
<dbReference type="Pfam" id="PF08142">
    <property type="entry name" value="AARP2CN"/>
    <property type="match status" value="1"/>
</dbReference>
<dbReference type="PANTHER" id="PTHR12858">
    <property type="entry name" value="RIBOSOME BIOGENESIS PROTEIN"/>
    <property type="match status" value="1"/>
</dbReference>
<organism evidence="9 10">
    <name type="scientific">Strigamia maritima</name>
    <name type="common">European centipede</name>
    <name type="synonym">Geophilus maritimus</name>
    <dbReference type="NCBI Taxonomy" id="126957"/>
    <lineage>
        <taxon>Eukaryota</taxon>
        <taxon>Metazoa</taxon>
        <taxon>Ecdysozoa</taxon>
        <taxon>Arthropoda</taxon>
        <taxon>Myriapoda</taxon>
        <taxon>Chilopoda</taxon>
        <taxon>Pleurostigmophora</taxon>
        <taxon>Geophilomorpha</taxon>
        <taxon>Linotaeniidae</taxon>
        <taxon>Strigamia</taxon>
    </lineage>
</organism>
<feature type="domain" description="Bms1-type G" evidence="8">
    <location>
        <begin position="84"/>
        <end position="250"/>
    </location>
</feature>
<dbReference type="GO" id="GO:0000462">
    <property type="term" value="P:maturation of SSU-rRNA from tricistronic rRNA transcript (SSU-rRNA, 5.8S rRNA, LSU-rRNA)"/>
    <property type="evidence" value="ECO:0007669"/>
    <property type="project" value="TreeGrafter"/>
</dbReference>
<dbReference type="HOGENOM" id="CLU_009858_1_0_1"/>
<dbReference type="GO" id="GO:0003924">
    <property type="term" value="F:GTPase activity"/>
    <property type="evidence" value="ECO:0007669"/>
    <property type="project" value="TreeGrafter"/>
</dbReference>
<comment type="subcellular location">
    <subcellularLocation>
        <location evidence="1">Nucleus</location>
        <location evidence="1">Nucleolus</location>
    </subcellularLocation>
</comment>
<dbReference type="InterPro" id="IPR012948">
    <property type="entry name" value="AARP2CN"/>
</dbReference>
<sequence length="813" mass="93505">MSKIQAHRPGPLKQQNKTHKTGRHRSKGTLDAIHKGRVPVKEHTKRQKKETSRKNRRKQAFQLRQKRREEVMQMKRGLGSESSAPILTVIIPLSFNVMSEKLINYFKTCDNDSSNYVVSDTCVHVSYPRFKQRFTFMTPARDNSEAILDLAKVRFHLLIIVADTLVLLYPSNNDEDLDNTLLTALLAQGLPSTAHVAILDEGTVVKNVNQFKKTLTKDIQNRFPDEKPVVITKSEDCFVLLRQIGSQKQRHVIYRDRRAYLLAEHVTSEPSETPDFATVKLTGYIRSKPLSVNRLIHISGWGDFQLSQIDLVPDSNLLNATRSRNNETSMVFINIFVLFGQSVTKKIFQIDDDIADNIVLFAKADANLQESLQAENIPDLMDAEQTWPTEEEIKDAEEHHKTVKLKKKVFEVPKGTSDYQAAWIINSDDEGEDSCDESEDEVEMNDCEMESESEPNYGKKDDEDEDEYETMTVTDENMKYDDKLDIEENKLELKKFRVAFEDEENPEDIDLDADVEARVRLQKYRGLKSFRTAPWDPKENLPTDYARIYKFQNFASTKKRVLNEEPEGALPGWYVSMTVLNVPKHLVGMYRCILKKSNESIRPEKPIIAFALLPHEQKISVVNLTIKRVDKDEESVDIRSKDELIFDVGFRRFAARPIFSPHAIGNKHKYDRFLGNDITIATIFAPIVFPPMPVLVYRQNAAGEKVLVATGNVLSVNPDRVVVKKIVLSGQPFKVNRKAAVVRYMFFNREDIEWFKPVELHTKAGRRGHIKEPLGTHGHMKCTFDASLKSNENVMMSLYKRVFPKWSYRQLYS</sequence>
<reference evidence="10" key="1">
    <citation type="submission" date="2011-05" db="EMBL/GenBank/DDBJ databases">
        <authorList>
            <person name="Richards S.R."/>
            <person name="Qu J."/>
            <person name="Jiang H."/>
            <person name="Jhangiani S.N."/>
            <person name="Agravi P."/>
            <person name="Goodspeed R."/>
            <person name="Gross S."/>
            <person name="Mandapat C."/>
            <person name="Jackson L."/>
            <person name="Mathew T."/>
            <person name="Pu L."/>
            <person name="Thornton R."/>
            <person name="Saada N."/>
            <person name="Wilczek-Boney K.B."/>
            <person name="Lee S."/>
            <person name="Kovar C."/>
            <person name="Wu Y."/>
            <person name="Scherer S.E."/>
            <person name="Worley K.C."/>
            <person name="Muzny D.M."/>
            <person name="Gibbs R."/>
        </authorList>
    </citation>
    <scope>NUCLEOTIDE SEQUENCE</scope>
    <source>
        <strain evidence="10">Brora</strain>
    </source>
</reference>
<dbReference type="GO" id="GO:0000479">
    <property type="term" value="P:endonucleolytic cleavage of tricistronic rRNA transcript (SSU-rRNA, 5.8S rRNA, LSU-rRNA)"/>
    <property type="evidence" value="ECO:0007669"/>
    <property type="project" value="TreeGrafter"/>
</dbReference>
<accession>T1IWB5</accession>
<comment type="function">
    <text evidence="4">Required during maturation of the 40S ribosomal subunit in the nucleolus.</text>
</comment>
<evidence type="ECO:0000256" key="4">
    <source>
        <dbReference type="ARBA" id="ARBA00037087"/>
    </source>
</evidence>
<dbReference type="eggNOG" id="KOG1980">
    <property type="taxonomic scope" value="Eukaryota"/>
</dbReference>
<dbReference type="PROSITE" id="PS51714">
    <property type="entry name" value="G_BMS1"/>
    <property type="match status" value="1"/>
</dbReference>
<dbReference type="InterPro" id="IPR039761">
    <property type="entry name" value="Bms1/Tsr1"/>
</dbReference>
<proteinExistence type="inferred from homology"/>
<dbReference type="PhylomeDB" id="T1IWB5"/>
<evidence type="ECO:0000256" key="5">
    <source>
        <dbReference type="ARBA" id="ARBA00038288"/>
    </source>
</evidence>
<evidence type="ECO:0000313" key="10">
    <source>
        <dbReference type="Proteomes" id="UP000014500"/>
    </source>
</evidence>
<dbReference type="OMA" id="MNLPRFK"/>
<feature type="compositionally biased region" description="Basic residues" evidence="7">
    <location>
        <begin position="16"/>
        <end position="27"/>
    </location>
</feature>
<comment type="similarity">
    <text evidence="5">Belongs to the TRAFAC class translation factor GTPase superfamily. Bms1-like GTPase family. TSR1 subfamily.</text>
</comment>
<dbReference type="GO" id="GO:0034511">
    <property type="term" value="F:U3 snoRNA binding"/>
    <property type="evidence" value="ECO:0007669"/>
    <property type="project" value="TreeGrafter"/>
</dbReference>
<keyword evidence="2" id="KW-0690">Ribosome biogenesis</keyword>
<dbReference type="EnsemblMetazoa" id="SMAR005480-RA">
    <property type="protein sequence ID" value="SMAR005480-PA"/>
    <property type="gene ID" value="SMAR005480"/>
</dbReference>
<dbReference type="SMART" id="SM00785">
    <property type="entry name" value="AARP2CN"/>
    <property type="match status" value="1"/>
</dbReference>
<evidence type="ECO:0000256" key="3">
    <source>
        <dbReference type="ARBA" id="ARBA00023242"/>
    </source>
</evidence>
<dbReference type="AlphaFoldDB" id="T1IWB5"/>
<dbReference type="PANTHER" id="PTHR12858:SF1">
    <property type="entry name" value="PRE-RRNA-PROCESSING PROTEIN TSR1 HOMOLOG"/>
    <property type="match status" value="1"/>
</dbReference>
<dbReference type="InterPro" id="IPR030387">
    <property type="entry name" value="G_Bms1/Tsr1_dom"/>
</dbReference>
<evidence type="ECO:0000259" key="8">
    <source>
        <dbReference type="PROSITE" id="PS51714"/>
    </source>
</evidence>
<reference evidence="9" key="2">
    <citation type="submission" date="2015-02" db="UniProtKB">
        <authorList>
            <consortium name="EnsemblMetazoa"/>
        </authorList>
    </citation>
    <scope>IDENTIFICATION</scope>
</reference>
<evidence type="ECO:0000313" key="9">
    <source>
        <dbReference type="EnsemblMetazoa" id="SMAR005480-PA"/>
    </source>
</evidence>
<name>T1IWB5_STRMM</name>
<feature type="compositionally biased region" description="Basic residues" evidence="7">
    <location>
        <begin position="35"/>
        <end position="48"/>
    </location>
</feature>
<protein>
    <recommendedName>
        <fullName evidence="6">Pre-rRNA-processing protein TSR1 homolog</fullName>
    </recommendedName>
</protein>
<dbReference type="SMART" id="SM01362">
    <property type="entry name" value="DUF663"/>
    <property type="match status" value="1"/>
</dbReference>
<dbReference type="GO" id="GO:0005525">
    <property type="term" value="F:GTP binding"/>
    <property type="evidence" value="ECO:0007669"/>
    <property type="project" value="TreeGrafter"/>
</dbReference>